<organism evidence="2 3">
    <name type="scientific">Frankliniella occidentalis</name>
    <name type="common">Western flower thrips</name>
    <name type="synonym">Euthrips occidentalis</name>
    <dbReference type="NCBI Taxonomy" id="133901"/>
    <lineage>
        <taxon>Eukaryota</taxon>
        <taxon>Metazoa</taxon>
        <taxon>Ecdysozoa</taxon>
        <taxon>Arthropoda</taxon>
        <taxon>Hexapoda</taxon>
        <taxon>Insecta</taxon>
        <taxon>Pterygota</taxon>
        <taxon>Neoptera</taxon>
        <taxon>Paraneoptera</taxon>
        <taxon>Thysanoptera</taxon>
        <taxon>Terebrantia</taxon>
        <taxon>Thripoidea</taxon>
        <taxon>Thripidae</taxon>
        <taxon>Frankliniella</taxon>
    </lineage>
</organism>
<dbReference type="AlphaFoldDB" id="A0A9C6UBL8"/>
<evidence type="ECO:0000313" key="2">
    <source>
        <dbReference type="Proteomes" id="UP000504606"/>
    </source>
</evidence>
<gene>
    <name evidence="3" type="primary">LOC127749868</name>
</gene>
<keyword evidence="2" id="KW-1185">Reference proteome</keyword>
<dbReference type="GeneID" id="127749868"/>
<evidence type="ECO:0000256" key="1">
    <source>
        <dbReference type="SAM" id="MobiDB-lite"/>
    </source>
</evidence>
<sequence length="188" mass="21307">MEYGPSIRNLFLVVKFDDDKEGDYWAVPFTSVDSYSVWVNLWKRGGGVQSMADNVCVVFNGVGDIPLDLSSDPLGTRKCPKCTRKPMCCLRSAKVAYGPRENLCCVLLSYERRVTGYDREKDEAAVLPTTEEQERRFTGYDCDEIAVSPTTQEQDADFSQNQQNCIKDTEKEKKASKKRNDFHSLCNS</sequence>
<name>A0A9C6UBL8_FRAOC</name>
<evidence type="ECO:0000313" key="3">
    <source>
        <dbReference type="RefSeq" id="XP_052125753.1"/>
    </source>
</evidence>
<protein>
    <submittedName>
        <fullName evidence="3">Uncharacterized protein LOC127749868</fullName>
    </submittedName>
</protein>
<reference evidence="3" key="1">
    <citation type="submission" date="2025-08" db="UniProtKB">
        <authorList>
            <consortium name="RefSeq"/>
        </authorList>
    </citation>
    <scope>IDENTIFICATION</scope>
    <source>
        <tissue evidence="3">Whole organism</tissue>
    </source>
</reference>
<dbReference type="KEGG" id="foc:127749868"/>
<accession>A0A9C6UBL8</accession>
<proteinExistence type="predicted"/>
<feature type="region of interest" description="Disordered" evidence="1">
    <location>
        <begin position="169"/>
        <end position="188"/>
    </location>
</feature>
<feature type="compositionally biased region" description="Basic and acidic residues" evidence="1">
    <location>
        <begin position="169"/>
        <end position="182"/>
    </location>
</feature>
<dbReference type="Proteomes" id="UP000504606">
    <property type="component" value="Unplaced"/>
</dbReference>
<dbReference type="RefSeq" id="XP_052125753.1">
    <property type="nucleotide sequence ID" value="XM_052269793.1"/>
</dbReference>